<name>A0ABP6M1G6_9MICC</name>
<organism evidence="1 2">
    <name type="scientific">Nesterenkonia aethiopica</name>
    <dbReference type="NCBI Taxonomy" id="269144"/>
    <lineage>
        <taxon>Bacteria</taxon>
        <taxon>Bacillati</taxon>
        <taxon>Actinomycetota</taxon>
        <taxon>Actinomycetes</taxon>
        <taxon>Micrococcales</taxon>
        <taxon>Micrococcaceae</taxon>
        <taxon>Nesterenkonia</taxon>
    </lineage>
</organism>
<protein>
    <submittedName>
        <fullName evidence="1">Uncharacterized protein</fullName>
    </submittedName>
</protein>
<gene>
    <name evidence="1" type="ORF">GCM10010529_20630</name>
</gene>
<dbReference type="RefSeq" id="WP_344681796.1">
    <property type="nucleotide sequence ID" value="NZ_BAAAVT010000012.1"/>
</dbReference>
<proteinExistence type="predicted"/>
<dbReference type="Proteomes" id="UP001500236">
    <property type="component" value="Unassembled WGS sequence"/>
</dbReference>
<evidence type="ECO:0000313" key="1">
    <source>
        <dbReference type="EMBL" id="GAA3067823.1"/>
    </source>
</evidence>
<sequence>MVEQPNRGEQEQRLVAALRGTFDVSVMNFGSYNILYAANLEANDARAVLPGESADSVQDAVSMAEHLLVGYRRQPTEIVLCPVDLAEAMPRITGAAADPADDATPRVPLPVNMTNLAGMAAEGDAERASVTIALSTGHRVVLDVRGRVSFDELPEVTLDQRRDVRDFTEFVDFFLDRLEDMNPV</sequence>
<evidence type="ECO:0000313" key="2">
    <source>
        <dbReference type="Proteomes" id="UP001500236"/>
    </source>
</evidence>
<keyword evidence="2" id="KW-1185">Reference proteome</keyword>
<dbReference type="EMBL" id="BAAAVT010000012">
    <property type="protein sequence ID" value="GAA3067823.1"/>
    <property type="molecule type" value="Genomic_DNA"/>
</dbReference>
<comment type="caution">
    <text evidence="1">The sequence shown here is derived from an EMBL/GenBank/DDBJ whole genome shotgun (WGS) entry which is preliminary data.</text>
</comment>
<reference evidence="2" key="1">
    <citation type="journal article" date="2019" name="Int. J. Syst. Evol. Microbiol.">
        <title>The Global Catalogue of Microorganisms (GCM) 10K type strain sequencing project: providing services to taxonomists for standard genome sequencing and annotation.</title>
        <authorList>
            <consortium name="The Broad Institute Genomics Platform"/>
            <consortium name="The Broad Institute Genome Sequencing Center for Infectious Disease"/>
            <person name="Wu L."/>
            <person name="Ma J."/>
        </authorList>
    </citation>
    <scope>NUCLEOTIDE SEQUENCE [LARGE SCALE GENOMIC DNA]</scope>
    <source>
        <strain evidence="2">JCM 14309</strain>
    </source>
</reference>
<accession>A0ABP6M1G6</accession>